<keyword evidence="2" id="KW-1185">Reference proteome</keyword>
<protein>
    <submittedName>
        <fullName evidence="1">Uncharacterized protein</fullName>
    </submittedName>
</protein>
<sequence length="225" mass="25462">MKDSRRGILGEYRRESTHNGECSQKRTSGVTGFLFLENKCKEANAAIRKGKPQEQNETLFNSKSNLDVIITVERISTGWLGREPRKVSSHKQRKHQDGTQQFYALAKRNGMGHDPFNSSMDYRIYGVSTESVNFMRILRIVLAEKTPQCLSGHIPKVRSQCTSPLAYRLIIILRVSFDSTETSKQQTCLAGCRSNPASPDANNKTPIDFNMSRKYAVCYLPQPPQ</sequence>
<name>A0A2I0UF53_LIMLA</name>
<dbReference type="EMBL" id="KZ505813">
    <property type="protein sequence ID" value="PKU44653.1"/>
    <property type="molecule type" value="Genomic_DNA"/>
</dbReference>
<gene>
    <name evidence="1" type="ORF">llap_5042</name>
</gene>
<organism evidence="1 2">
    <name type="scientific">Limosa lapponica baueri</name>
    <dbReference type="NCBI Taxonomy" id="1758121"/>
    <lineage>
        <taxon>Eukaryota</taxon>
        <taxon>Metazoa</taxon>
        <taxon>Chordata</taxon>
        <taxon>Craniata</taxon>
        <taxon>Vertebrata</taxon>
        <taxon>Euteleostomi</taxon>
        <taxon>Archelosauria</taxon>
        <taxon>Archosauria</taxon>
        <taxon>Dinosauria</taxon>
        <taxon>Saurischia</taxon>
        <taxon>Theropoda</taxon>
        <taxon>Coelurosauria</taxon>
        <taxon>Aves</taxon>
        <taxon>Neognathae</taxon>
        <taxon>Neoaves</taxon>
        <taxon>Charadriiformes</taxon>
        <taxon>Scolopacidae</taxon>
        <taxon>Limosa</taxon>
    </lineage>
</organism>
<proteinExistence type="predicted"/>
<dbReference type="Proteomes" id="UP000233556">
    <property type="component" value="Unassembled WGS sequence"/>
</dbReference>
<evidence type="ECO:0000313" key="2">
    <source>
        <dbReference type="Proteomes" id="UP000233556"/>
    </source>
</evidence>
<dbReference type="AlphaFoldDB" id="A0A2I0UF53"/>
<accession>A0A2I0UF53</accession>
<reference evidence="2" key="1">
    <citation type="submission" date="2017-11" db="EMBL/GenBank/DDBJ databases">
        <authorList>
            <person name="Lima N.C."/>
            <person name="Parody-Merino A.M."/>
            <person name="Battley P.F."/>
            <person name="Fidler A.E."/>
            <person name="Prosdocimi F."/>
        </authorList>
    </citation>
    <scope>NUCLEOTIDE SEQUENCE [LARGE SCALE GENOMIC DNA]</scope>
</reference>
<evidence type="ECO:0000313" key="1">
    <source>
        <dbReference type="EMBL" id="PKU44653.1"/>
    </source>
</evidence>
<reference evidence="2" key="2">
    <citation type="submission" date="2017-12" db="EMBL/GenBank/DDBJ databases">
        <title>Genome sequence of the Bar-tailed Godwit (Limosa lapponica baueri).</title>
        <authorList>
            <person name="Lima N.C.B."/>
            <person name="Parody-Merino A.M."/>
            <person name="Battley P.F."/>
            <person name="Fidler A.E."/>
            <person name="Prosdocimi F."/>
        </authorList>
    </citation>
    <scope>NUCLEOTIDE SEQUENCE [LARGE SCALE GENOMIC DNA]</scope>
</reference>